<feature type="active site" evidence="1">
    <location>
        <position position="96"/>
    </location>
</feature>
<dbReference type="PROSITE" id="PS00917">
    <property type="entry name" value="ASN_GLN_ASE_2"/>
    <property type="match status" value="1"/>
</dbReference>
<dbReference type="InterPro" id="IPR006034">
    <property type="entry name" value="Asparaginase/glutaminase-like"/>
</dbReference>
<dbReference type="Gene3D" id="3.40.50.40">
    <property type="match status" value="1"/>
</dbReference>
<dbReference type="InterPro" id="IPR027475">
    <property type="entry name" value="Asparaginase/glutaminase_AS2"/>
</dbReference>
<reference evidence="4 5" key="1">
    <citation type="submission" date="2021-08" db="EMBL/GenBank/DDBJ databases">
        <title>complete genome sequencing of Deefgea sp. D25.</title>
        <authorList>
            <person name="Bae J.-W."/>
            <person name="Gim D.-H."/>
        </authorList>
    </citation>
    <scope>NUCLEOTIDE SEQUENCE [LARGE SCALE GENOMIC DNA]</scope>
    <source>
        <strain evidence="4 5">D25</strain>
    </source>
</reference>
<dbReference type="InterPro" id="IPR027474">
    <property type="entry name" value="L-asparaginase_N"/>
</dbReference>
<evidence type="ECO:0000256" key="1">
    <source>
        <dbReference type="PROSITE-ProRule" id="PRU10100"/>
    </source>
</evidence>
<name>A0ABX8Z7B0_9NEIS</name>
<dbReference type="Gene3D" id="3.40.50.1170">
    <property type="entry name" value="L-asparaginase, N-terminal domain"/>
    <property type="match status" value="1"/>
</dbReference>
<dbReference type="EMBL" id="CP081150">
    <property type="protein sequence ID" value="QZA78453.1"/>
    <property type="molecule type" value="Genomic_DNA"/>
</dbReference>
<feature type="domain" description="L-asparaginase N-terminal" evidence="2">
    <location>
        <begin position="10"/>
        <end position="180"/>
    </location>
</feature>
<gene>
    <name evidence="4" type="ORF">K4H28_03290</name>
</gene>
<dbReference type="PANTHER" id="PTHR11707">
    <property type="entry name" value="L-ASPARAGINASE"/>
    <property type="match status" value="1"/>
</dbReference>
<dbReference type="InterPro" id="IPR037152">
    <property type="entry name" value="L-asparaginase_N_sf"/>
</dbReference>
<keyword evidence="5" id="KW-1185">Reference proteome</keyword>
<dbReference type="SFLD" id="SFLDS00057">
    <property type="entry name" value="Glutaminase/Asparaginase"/>
    <property type="match status" value="1"/>
</dbReference>
<dbReference type="PRINTS" id="PR00139">
    <property type="entry name" value="ASNGLNASE"/>
</dbReference>
<dbReference type="PROSITE" id="PS51257">
    <property type="entry name" value="PROKAR_LIPOPROTEIN"/>
    <property type="match status" value="1"/>
</dbReference>
<proteinExistence type="predicted"/>
<evidence type="ECO:0000259" key="2">
    <source>
        <dbReference type="Pfam" id="PF00710"/>
    </source>
</evidence>
<dbReference type="SMART" id="SM00870">
    <property type="entry name" value="Asparaginase"/>
    <property type="match status" value="1"/>
</dbReference>
<dbReference type="PIRSF" id="PIRSF500176">
    <property type="entry name" value="L_ASNase"/>
    <property type="match status" value="1"/>
</dbReference>
<dbReference type="CDD" id="cd08963">
    <property type="entry name" value="L-asparaginase_I"/>
    <property type="match status" value="1"/>
</dbReference>
<feature type="domain" description="Asparaginase/glutaminase C-terminal" evidence="3">
    <location>
        <begin position="207"/>
        <end position="314"/>
    </location>
</feature>
<dbReference type="InterPro" id="IPR040919">
    <property type="entry name" value="Asparaginase_C"/>
</dbReference>
<dbReference type="RefSeq" id="WP_221006985.1">
    <property type="nucleotide sequence ID" value="NZ_CP081150.1"/>
</dbReference>
<dbReference type="SUPFAM" id="SSF53774">
    <property type="entry name" value="Glutaminase/Asparaginase"/>
    <property type="match status" value="1"/>
</dbReference>
<dbReference type="PROSITE" id="PS51732">
    <property type="entry name" value="ASN_GLN_ASE_3"/>
    <property type="match status" value="1"/>
</dbReference>
<organism evidence="4 5">
    <name type="scientific">Deefgea tanakiae</name>
    <dbReference type="NCBI Taxonomy" id="2865840"/>
    <lineage>
        <taxon>Bacteria</taxon>
        <taxon>Pseudomonadati</taxon>
        <taxon>Pseudomonadota</taxon>
        <taxon>Betaproteobacteria</taxon>
        <taxon>Neisseriales</taxon>
        <taxon>Chitinibacteraceae</taxon>
        <taxon>Deefgea</taxon>
    </lineage>
</organism>
<evidence type="ECO:0000313" key="5">
    <source>
        <dbReference type="Proteomes" id="UP000825679"/>
    </source>
</evidence>
<dbReference type="Pfam" id="PF17763">
    <property type="entry name" value="Asparaginase_C"/>
    <property type="match status" value="1"/>
</dbReference>
<evidence type="ECO:0000259" key="3">
    <source>
        <dbReference type="Pfam" id="PF17763"/>
    </source>
</evidence>
<evidence type="ECO:0000313" key="4">
    <source>
        <dbReference type="EMBL" id="QZA78453.1"/>
    </source>
</evidence>
<sequence>MPTPKLAAQRILCLYTGGTIGCIPTTQGLAPAVGVLQEPLQKLLARLQLHQIELTLREYPQLLDSSSMQPKDWLRIAQDIHDNYHHFDGFIVLHGTDTLAWTAAALHWQLMQIAKPVVVTGSQRPWLESGSDATANVELAIRAATAQQAGILVAFGGQVLPGVFVKKLDADADAAFFAPNWQGTWPSAPTSNYFFQPVDPSLRILPIKLFPGTESWLVQSLANQTIDGIAMETYGSGNPPAHTYLQSTLLHLAEQGTTFINCTQCIRGEVRQGHYAAGDFMHQINALPAGRMSIEAATTWLYTAIKSDSTQDSLAKAWQSAQLVV</sequence>
<protein>
    <submittedName>
        <fullName evidence="4">Asparaginase</fullName>
    </submittedName>
</protein>
<dbReference type="InterPro" id="IPR041725">
    <property type="entry name" value="L-asparaginase_I"/>
</dbReference>
<dbReference type="Proteomes" id="UP000825679">
    <property type="component" value="Chromosome"/>
</dbReference>
<dbReference type="PIRSF" id="PIRSF001220">
    <property type="entry name" value="L-ASNase_gatD"/>
    <property type="match status" value="1"/>
</dbReference>
<dbReference type="Pfam" id="PF00710">
    <property type="entry name" value="Asparaginase"/>
    <property type="match status" value="1"/>
</dbReference>
<dbReference type="InterPro" id="IPR027473">
    <property type="entry name" value="L-asparaginase_C"/>
</dbReference>
<dbReference type="PANTHER" id="PTHR11707:SF28">
    <property type="entry name" value="60 KDA LYSOPHOSPHOLIPASE"/>
    <property type="match status" value="1"/>
</dbReference>
<accession>A0ABX8Z7B0</accession>
<dbReference type="InterPro" id="IPR036152">
    <property type="entry name" value="Asp/glu_Ase-like_sf"/>
</dbReference>